<dbReference type="GO" id="GO:0005829">
    <property type="term" value="C:cytosol"/>
    <property type="evidence" value="ECO:0007669"/>
    <property type="project" value="TreeGrafter"/>
</dbReference>
<dbReference type="KEGG" id="atl:Athai_66790"/>
<evidence type="ECO:0000256" key="2">
    <source>
        <dbReference type="ARBA" id="ARBA00023239"/>
    </source>
</evidence>
<keyword evidence="2" id="KW-0456">Lyase</keyword>
<dbReference type="Pfam" id="PF00596">
    <property type="entry name" value="Aldolase_II"/>
    <property type="match status" value="1"/>
</dbReference>
<dbReference type="InterPro" id="IPR036409">
    <property type="entry name" value="Aldolase_II/adducin_N_sf"/>
</dbReference>
<proteinExistence type="predicted"/>
<dbReference type="Proteomes" id="UP000611640">
    <property type="component" value="Chromosome"/>
</dbReference>
<protein>
    <submittedName>
        <fullName evidence="4">Aldolase</fullName>
    </submittedName>
</protein>
<dbReference type="GO" id="GO:0016832">
    <property type="term" value="F:aldehyde-lyase activity"/>
    <property type="evidence" value="ECO:0007669"/>
    <property type="project" value="TreeGrafter"/>
</dbReference>
<gene>
    <name evidence="4" type="ORF">Athai_66790</name>
</gene>
<dbReference type="RefSeq" id="WP_203965090.1">
    <property type="nucleotide sequence ID" value="NZ_AP023355.1"/>
</dbReference>
<evidence type="ECO:0000259" key="3">
    <source>
        <dbReference type="SMART" id="SM01007"/>
    </source>
</evidence>
<reference evidence="4 5" key="1">
    <citation type="submission" date="2020-08" db="EMBL/GenBank/DDBJ databases">
        <title>Whole genome shotgun sequence of Actinocatenispora thailandica NBRC 105041.</title>
        <authorList>
            <person name="Komaki H."/>
            <person name="Tamura T."/>
        </authorList>
    </citation>
    <scope>NUCLEOTIDE SEQUENCE [LARGE SCALE GENOMIC DNA]</scope>
    <source>
        <strain evidence="4 5">NBRC 105041</strain>
    </source>
</reference>
<dbReference type="EMBL" id="AP023355">
    <property type="protein sequence ID" value="BCJ39176.1"/>
    <property type="molecule type" value="Genomic_DNA"/>
</dbReference>
<dbReference type="PANTHER" id="PTHR22789:SF0">
    <property type="entry name" value="3-OXO-TETRONATE 4-PHOSPHATE DECARBOXYLASE-RELATED"/>
    <property type="match status" value="1"/>
</dbReference>
<keyword evidence="1" id="KW-0479">Metal-binding</keyword>
<organism evidence="4 5">
    <name type="scientific">Actinocatenispora thailandica</name>
    <dbReference type="NCBI Taxonomy" id="227318"/>
    <lineage>
        <taxon>Bacteria</taxon>
        <taxon>Bacillati</taxon>
        <taxon>Actinomycetota</taxon>
        <taxon>Actinomycetes</taxon>
        <taxon>Micromonosporales</taxon>
        <taxon>Micromonosporaceae</taxon>
        <taxon>Actinocatenispora</taxon>
    </lineage>
</organism>
<keyword evidence="5" id="KW-1185">Reference proteome</keyword>
<dbReference type="GO" id="GO:0046872">
    <property type="term" value="F:metal ion binding"/>
    <property type="evidence" value="ECO:0007669"/>
    <property type="project" value="UniProtKB-KW"/>
</dbReference>
<dbReference type="PANTHER" id="PTHR22789">
    <property type="entry name" value="FUCULOSE PHOSPHATE ALDOLASE"/>
    <property type="match status" value="1"/>
</dbReference>
<dbReference type="AlphaFoldDB" id="A0A7R7DWY9"/>
<dbReference type="Gene3D" id="3.40.225.10">
    <property type="entry name" value="Class II aldolase/adducin N-terminal domain"/>
    <property type="match status" value="1"/>
</dbReference>
<accession>A0A7R7DWY9</accession>
<dbReference type="GO" id="GO:0019323">
    <property type="term" value="P:pentose catabolic process"/>
    <property type="evidence" value="ECO:0007669"/>
    <property type="project" value="TreeGrafter"/>
</dbReference>
<evidence type="ECO:0000313" key="4">
    <source>
        <dbReference type="EMBL" id="BCJ39176.1"/>
    </source>
</evidence>
<evidence type="ECO:0000313" key="5">
    <source>
        <dbReference type="Proteomes" id="UP000611640"/>
    </source>
</evidence>
<feature type="domain" description="Class II aldolase/adducin N-terminal" evidence="3">
    <location>
        <begin position="8"/>
        <end position="181"/>
    </location>
</feature>
<dbReference type="InterPro" id="IPR001303">
    <property type="entry name" value="Aldolase_II/adducin_N"/>
</dbReference>
<dbReference type="SUPFAM" id="SSF53639">
    <property type="entry name" value="AraD/HMP-PK domain-like"/>
    <property type="match status" value="1"/>
</dbReference>
<evidence type="ECO:0000256" key="1">
    <source>
        <dbReference type="ARBA" id="ARBA00022723"/>
    </source>
</evidence>
<sequence length="213" mass="22247">MLLAAERAEVVAVCRRLVAERLVVGTAGNVSVRVGDLVAVTPSGVDYGTLTADQVGVHRLDGTPVQAPLAPTSEAPMHLACYASRDAGAIVHTHSVAATALSCLVDEVPPVHYYLGMFGGRLRVAEYASYGTPRLAENMLAALGDGTGVLLANHGAVTLGDTLAAAYDRAVYLEYVCDVALRVLGAGRPPKLLDDAELAAITARLGRYGQPRR</sequence>
<name>A0A7R7DWY9_9ACTN</name>
<dbReference type="InterPro" id="IPR050197">
    <property type="entry name" value="Aldolase_class_II_sugar_metab"/>
</dbReference>
<dbReference type="SMART" id="SM01007">
    <property type="entry name" value="Aldolase_II"/>
    <property type="match status" value="1"/>
</dbReference>